<evidence type="ECO:0000313" key="4">
    <source>
        <dbReference type="EMBL" id="MBB3859138.1"/>
    </source>
</evidence>
<dbReference type="Gene3D" id="3.30.530.20">
    <property type="match status" value="1"/>
</dbReference>
<keyword evidence="5" id="KW-1185">Reference proteome</keyword>
<gene>
    <name evidence="4" type="ORF">GGQ88_000378</name>
</gene>
<dbReference type="SUPFAM" id="SSF55961">
    <property type="entry name" value="Bet v1-like"/>
    <property type="match status" value="1"/>
</dbReference>
<dbReference type="PANTHER" id="PTHR33824:SF7">
    <property type="entry name" value="POLYKETIDE CYCLASE_DEHYDRASE AND LIPID TRANSPORT SUPERFAMILY PROTEIN"/>
    <property type="match status" value="1"/>
</dbReference>
<dbReference type="InterPro" id="IPR047137">
    <property type="entry name" value="ORF3"/>
</dbReference>
<comment type="similarity">
    <text evidence="1">Belongs to the ribosome association toxin RatA family.</text>
</comment>
<comment type="caution">
    <text evidence="4">The sequence shown here is derived from an EMBL/GenBank/DDBJ whole genome shotgun (WGS) entry which is preliminary data.</text>
</comment>
<feature type="domain" description="Coenzyme Q-binding protein COQ10 START" evidence="3">
    <location>
        <begin position="40"/>
        <end position="156"/>
    </location>
</feature>
<dbReference type="InterPro" id="IPR023393">
    <property type="entry name" value="START-like_dom_sf"/>
</dbReference>
<sequence>MTDVSQRVREGDASTHDDAPVTASKTAKPDRALLAEVVTINAPAQELYAFWRDTPRLAGVLENVLSIEAIDSVRSRWTVKAPAGREVSWESVITDDQPGSSISWQSAEGADVANSGRVEFKDAGQRGTIVRATIAYEPPGGTVGQFIAKLFQREPRIQARRDLHRFKQLIETGEVATGARNQRILRERSGD</sequence>
<evidence type="ECO:0000313" key="5">
    <source>
        <dbReference type="Proteomes" id="UP000562395"/>
    </source>
</evidence>
<dbReference type="Pfam" id="PF03364">
    <property type="entry name" value="Polyketide_cyc"/>
    <property type="match status" value="1"/>
</dbReference>
<dbReference type="AlphaFoldDB" id="A0A7W5ZU36"/>
<dbReference type="EMBL" id="JACICY010000001">
    <property type="protein sequence ID" value="MBB3859138.1"/>
    <property type="molecule type" value="Genomic_DNA"/>
</dbReference>
<evidence type="ECO:0000256" key="2">
    <source>
        <dbReference type="SAM" id="MobiDB-lite"/>
    </source>
</evidence>
<evidence type="ECO:0000256" key="1">
    <source>
        <dbReference type="ARBA" id="ARBA00008918"/>
    </source>
</evidence>
<organism evidence="4 5">
    <name type="scientific">Novosphingobium hassiacum</name>
    <dbReference type="NCBI Taxonomy" id="173676"/>
    <lineage>
        <taxon>Bacteria</taxon>
        <taxon>Pseudomonadati</taxon>
        <taxon>Pseudomonadota</taxon>
        <taxon>Alphaproteobacteria</taxon>
        <taxon>Sphingomonadales</taxon>
        <taxon>Sphingomonadaceae</taxon>
        <taxon>Novosphingobium</taxon>
    </lineage>
</organism>
<dbReference type="InterPro" id="IPR005031">
    <property type="entry name" value="COQ10_START"/>
</dbReference>
<dbReference type="PANTHER" id="PTHR33824">
    <property type="entry name" value="POLYKETIDE CYCLASE/DEHYDRASE AND LIPID TRANSPORT SUPERFAMILY PROTEIN"/>
    <property type="match status" value="1"/>
</dbReference>
<evidence type="ECO:0000259" key="3">
    <source>
        <dbReference type="Pfam" id="PF03364"/>
    </source>
</evidence>
<name>A0A7W5ZU36_9SPHN</name>
<accession>A0A7W5ZU36</accession>
<dbReference type="CDD" id="cd07817">
    <property type="entry name" value="SRPBCC_8"/>
    <property type="match status" value="1"/>
</dbReference>
<reference evidence="4 5" key="1">
    <citation type="submission" date="2020-08" db="EMBL/GenBank/DDBJ databases">
        <title>Genomic Encyclopedia of Type Strains, Phase IV (KMG-IV): sequencing the most valuable type-strain genomes for metagenomic binning, comparative biology and taxonomic classification.</title>
        <authorList>
            <person name="Goeker M."/>
        </authorList>
    </citation>
    <scope>NUCLEOTIDE SEQUENCE [LARGE SCALE GENOMIC DNA]</scope>
    <source>
        <strain evidence="4 5">DSM 14552</strain>
    </source>
</reference>
<proteinExistence type="inferred from homology"/>
<protein>
    <submittedName>
        <fullName evidence="4">Putative membrane protein</fullName>
    </submittedName>
</protein>
<feature type="region of interest" description="Disordered" evidence="2">
    <location>
        <begin position="1"/>
        <end position="27"/>
    </location>
</feature>
<feature type="compositionally biased region" description="Basic and acidic residues" evidence="2">
    <location>
        <begin position="1"/>
        <end position="19"/>
    </location>
</feature>
<dbReference type="Proteomes" id="UP000562395">
    <property type="component" value="Unassembled WGS sequence"/>
</dbReference>
<dbReference type="RefSeq" id="WP_183611322.1">
    <property type="nucleotide sequence ID" value="NZ_JACICY010000001.1"/>
</dbReference>